<dbReference type="SUPFAM" id="SSF54695">
    <property type="entry name" value="POZ domain"/>
    <property type="match status" value="1"/>
</dbReference>
<organism evidence="5 6">
    <name type="scientific">Caerostris extrusa</name>
    <name type="common">Bark spider</name>
    <name type="synonym">Caerostris bankana</name>
    <dbReference type="NCBI Taxonomy" id="172846"/>
    <lineage>
        <taxon>Eukaryota</taxon>
        <taxon>Metazoa</taxon>
        <taxon>Ecdysozoa</taxon>
        <taxon>Arthropoda</taxon>
        <taxon>Chelicerata</taxon>
        <taxon>Arachnida</taxon>
        <taxon>Araneae</taxon>
        <taxon>Araneomorphae</taxon>
        <taxon>Entelegynae</taxon>
        <taxon>Araneoidea</taxon>
        <taxon>Araneidae</taxon>
        <taxon>Caerostris</taxon>
    </lineage>
</organism>
<accession>A0AAV4VZD4</accession>
<dbReference type="PANTHER" id="PTHR24412:SF480">
    <property type="entry name" value="KELCH-LIKE PROTEIN 8"/>
    <property type="match status" value="1"/>
</dbReference>
<keyword evidence="3" id="KW-0009">Actin-binding</keyword>
<evidence type="ECO:0000256" key="1">
    <source>
        <dbReference type="ARBA" id="ARBA00022441"/>
    </source>
</evidence>
<evidence type="ECO:0000313" key="6">
    <source>
        <dbReference type="Proteomes" id="UP001054945"/>
    </source>
</evidence>
<gene>
    <name evidence="5" type="primary">KLHL8</name>
    <name evidence="5" type="ORF">CEXT_246391</name>
</gene>
<evidence type="ECO:0000313" key="5">
    <source>
        <dbReference type="EMBL" id="GIY74974.1"/>
    </source>
</evidence>
<proteinExistence type="predicted"/>
<feature type="domain" description="BTB" evidence="4">
    <location>
        <begin position="37"/>
        <end position="102"/>
    </location>
</feature>
<dbReference type="PANTHER" id="PTHR24412">
    <property type="entry name" value="KELCH PROTEIN"/>
    <property type="match status" value="1"/>
</dbReference>
<dbReference type="EMBL" id="BPLR01015282">
    <property type="protein sequence ID" value="GIY74974.1"/>
    <property type="molecule type" value="Genomic_DNA"/>
</dbReference>
<evidence type="ECO:0000256" key="2">
    <source>
        <dbReference type="ARBA" id="ARBA00022737"/>
    </source>
</evidence>
<evidence type="ECO:0000256" key="3">
    <source>
        <dbReference type="ARBA" id="ARBA00023203"/>
    </source>
</evidence>
<dbReference type="Gene3D" id="3.30.710.10">
    <property type="entry name" value="Potassium Channel Kv1.1, Chain A"/>
    <property type="match status" value="1"/>
</dbReference>
<dbReference type="Pfam" id="PF00651">
    <property type="entry name" value="BTB"/>
    <property type="match status" value="1"/>
</dbReference>
<keyword evidence="2" id="KW-0677">Repeat</keyword>
<protein>
    <submittedName>
        <fullName evidence="5">Kelch-like protein diablo</fullName>
    </submittedName>
</protein>
<dbReference type="Proteomes" id="UP001054945">
    <property type="component" value="Unassembled WGS sequence"/>
</dbReference>
<keyword evidence="6" id="KW-1185">Reference proteome</keyword>
<sequence>MGDILIEEPTETLFEVSGMLKTSFDKLFEFLQKEILCDVTIQAGNKLIRCHRNVLASCSPYFQAMFTSPLAESKQNVITIGDIDEITMEMLIKFAYTAKSSP</sequence>
<dbReference type="AlphaFoldDB" id="A0AAV4VZD4"/>
<dbReference type="InterPro" id="IPR011333">
    <property type="entry name" value="SKP1/BTB/POZ_sf"/>
</dbReference>
<comment type="caution">
    <text evidence="5">The sequence shown here is derived from an EMBL/GenBank/DDBJ whole genome shotgun (WGS) entry which is preliminary data.</text>
</comment>
<keyword evidence="1" id="KW-0880">Kelch repeat</keyword>
<evidence type="ECO:0000259" key="4">
    <source>
        <dbReference type="PROSITE" id="PS50097"/>
    </source>
</evidence>
<reference evidence="5 6" key="1">
    <citation type="submission" date="2021-06" db="EMBL/GenBank/DDBJ databases">
        <title>Caerostris extrusa draft genome.</title>
        <authorList>
            <person name="Kono N."/>
            <person name="Arakawa K."/>
        </authorList>
    </citation>
    <scope>NUCLEOTIDE SEQUENCE [LARGE SCALE GENOMIC DNA]</scope>
</reference>
<name>A0AAV4VZD4_CAEEX</name>
<dbReference type="InterPro" id="IPR000210">
    <property type="entry name" value="BTB/POZ_dom"/>
</dbReference>
<dbReference type="PROSITE" id="PS50097">
    <property type="entry name" value="BTB"/>
    <property type="match status" value="1"/>
</dbReference>